<dbReference type="AlphaFoldDB" id="A0A317SKN5"/>
<evidence type="ECO:0000313" key="3">
    <source>
        <dbReference type="Proteomes" id="UP000246991"/>
    </source>
</evidence>
<evidence type="ECO:0000256" key="1">
    <source>
        <dbReference type="SAM" id="MobiDB-lite"/>
    </source>
</evidence>
<protein>
    <submittedName>
        <fullName evidence="2">Uncharacterized protein</fullName>
    </submittedName>
</protein>
<evidence type="ECO:0000313" key="2">
    <source>
        <dbReference type="EMBL" id="PWW74873.1"/>
    </source>
</evidence>
<gene>
    <name evidence="2" type="ORF">C7212DRAFT_364603</name>
</gene>
<dbReference type="EMBL" id="PYWC01000055">
    <property type="protein sequence ID" value="PWW74873.1"/>
    <property type="molecule type" value="Genomic_DNA"/>
</dbReference>
<proteinExistence type="predicted"/>
<sequence>MQTKWIRASLREQVVRNRLISQSHLILATYSLRDALCQRERCQQSPPSRTLLGPIHSLPVDMASLNSTGKATVSQRSAVAQSLTILDPSHLQTTTHNEPEVEPEAGGQQSPRPIILRFCSRFTYWLQDKSSPESAAIPSRNPTRSSPLTYYSTHRANDQHLPPPQLSSVLLTYILQLTPEVRNRLILNPPRPLSPTSYEEERARAHNERELKRKADWQLAMDCIIRDINGITYFLHSPLLSTLYSVIRWCLQSSLTL</sequence>
<accession>A0A317SKN5</accession>
<name>A0A317SKN5_9PEZI</name>
<reference evidence="2 3" key="1">
    <citation type="submission" date="2018-03" db="EMBL/GenBank/DDBJ databases">
        <title>Genomes of Pezizomycetes fungi and the evolution of truffles.</title>
        <authorList>
            <person name="Murat C."/>
            <person name="Payen T."/>
            <person name="Noel B."/>
            <person name="Kuo A."/>
            <person name="Martin F.M."/>
        </authorList>
    </citation>
    <scope>NUCLEOTIDE SEQUENCE [LARGE SCALE GENOMIC DNA]</scope>
    <source>
        <strain evidence="2">091103-1</strain>
    </source>
</reference>
<dbReference type="Proteomes" id="UP000246991">
    <property type="component" value="Unassembled WGS sequence"/>
</dbReference>
<keyword evidence="3" id="KW-1185">Reference proteome</keyword>
<organism evidence="2 3">
    <name type="scientific">Tuber magnatum</name>
    <name type="common">white Piedmont truffle</name>
    <dbReference type="NCBI Taxonomy" id="42249"/>
    <lineage>
        <taxon>Eukaryota</taxon>
        <taxon>Fungi</taxon>
        <taxon>Dikarya</taxon>
        <taxon>Ascomycota</taxon>
        <taxon>Pezizomycotina</taxon>
        <taxon>Pezizomycetes</taxon>
        <taxon>Pezizales</taxon>
        <taxon>Tuberaceae</taxon>
        <taxon>Tuber</taxon>
    </lineage>
</organism>
<comment type="caution">
    <text evidence="2">The sequence shown here is derived from an EMBL/GenBank/DDBJ whole genome shotgun (WGS) entry which is preliminary data.</text>
</comment>
<feature type="region of interest" description="Disordered" evidence="1">
    <location>
        <begin position="90"/>
        <end position="110"/>
    </location>
</feature>